<dbReference type="STRING" id="375760.SAMN04488073_0065"/>
<sequence length="330" mass="34251">MISDTFRNRITGAALAVCALSLAWQSAVADDHVVKVTPLGSHDGEFCSRDRALVFEDPNGTRILYDAGRTVAGPDDPRLGKIDVVLVSHMHGDHVGDQRIREANQGTCASPDTGVSTLPQSNTVDIALKHNATIVTGSEMPAFFAAKLRDAGGDPGKSKLVRFGGEVTVGGVAITTVPAVHSNGVSPSFLTGPLAEYLKAAGVGASVGPPTGYVLKFSNGLVAYLSGDTGITAEQKLVVNDHYGALLTVMNIGDTFTTGPTQAAYVINELVQPSSVIASHANEPATEGGEVKAGTRTALFRDRVTVPVHVPLSGRTMAFDRTAKCVSGCG</sequence>
<dbReference type="SUPFAM" id="SSF56281">
    <property type="entry name" value="Metallo-hydrolase/oxidoreductase"/>
    <property type="match status" value="1"/>
</dbReference>
<evidence type="ECO:0000313" key="3">
    <source>
        <dbReference type="EMBL" id="SFR37725.1"/>
    </source>
</evidence>
<accession>A0A1I6G6B2</accession>
<keyword evidence="1" id="KW-0732">Signal</keyword>
<dbReference type="Gene3D" id="3.60.15.10">
    <property type="entry name" value="Ribonuclease Z/Hydroxyacylglutathione hydrolase-like"/>
    <property type="match status" value="1"/>
</dbReference>
<dbReference type="OrthoDB" id="9805728at2"/>
<dbReference type="Pfam" id="PF12706">
    <property type="entry name" value="Lactamase_B_2"/>
    <property type="match status" value="1"/>
</dbReference>
<name>A0A1I6G6B2_9GAMM</name>
<dbReference type="AlphaFoldDB" id="A0A1I6G6B2"/>
<protein>
    <submittedName>
        <fullName evidence="3">L-ascorbate metabolism protein UlaG, beta-lactamase superfamily</fullName>
    </submittedName>
</protein>
<organism evidence="3 4">
    <name type="scientific">Marinobacter gudaonensis</name>
    <dbReference type="NCBI Taxonomy" id="375760"/>
    <lineage>
        <taxon>Bacteria</taxon>
        <taxon>Pseudomonadati</taxon>
        <taxon>Pseudomonadota</taxon>
        <taxon>Gammaproteobacteria</taxon>
        <taxon>Pseudomonadales</taxon>
        <taxon>Marinobacteraceae</taxon>
        <taxon>Marinobacter</taxon>
    </lineage>
</organism>
<dbReference type="InterPro" id="IPR036866">
    <property type="entry name" value="RibonucZ/Hydroxyglut_hydro"/>
</dbReference>
<dbReference type="EMBL" id="FOYV01000001">
    <property type="protein sequence ID" value="SFR37725.1"/>
    <property type="molecule type" value="Genomic_DNA"/>
</dbReference>
<dbReference type="InterPro" id="IPR001279">
    <property type="entry name" value="Metallo-B-lactamas"/>
</dbReference>
<proteinExistence type="predicted"/>
<feature type="signal peptide" evidence="1">
    <location>
        <begin position="1"/>
        <end position="29"/>
    </location>
</feature>
<reference evidence="4" key="1">
    <citation type="submission" date="2016-10" db="EMBL/GenBank/DDBJ databases">
        <authorList>
            <person name="Varghese N."/>
            <person name="Submissions S."/>
        </authorList>
    </citation>
    <scope>NUCLEOTIDE SEQUENCE [LARGE SCALE GENOMIC DNA]</scope>
    <source>
        <strain evidence="4">CGMCC 1.6294</strain>
    </source>
</reference>
<keyword evidence="4" id="KW-1185">Reference proteome</keyword>
<evidence type="ECO:0000259" key="2">
    <source>
        <dbReference type="Pfam" id="PF12706"/>
    </source>
</evidence>
<dbReference type="PANTHER" id="PTHR43546:SF3">
    <property type="entry name" value="UPF0173 METAL-DEPENDENT HYDROLASE MJ1163"/>
    <property type="match status" value="1"/>
</dbReference>
<dbReference type="RefSeq" id="WP_091984647.1">
    <property type="nucleotide sequence ID" value="NZ_FOYV01000001.1"/>
</dbReference>
<evidence type="ECO:0000313" key="4">
    <source>
        <dbReference type="Proteomes" id="UP000199290"/>
    </source>
</evidence>
<evidence type="ECO:0000256" key="1">
    <source>
        <dbReference type="SAM" id="SignalP"/>
    </source>
</evidence>
<feature type="chain" id="PRO_5011459491" evidence="1">
    <location>
        <begin position="30"/>
        <end position="330"/>
    </location>
</feature>
<dbReference type="PANTHER" id="PTHR43546">
    <property type="entry name" value="UPF0173 METAL-DEPENDENT HYDROLASE MJ1163-RELATED"/>
    <property type="match status" value="1"/>
</dbReference>
<gene>
    <name evidence="3" type="ORF">SAMN04488073_0065</name>
</gene>
<feature type="domain" description="Metallo-beta-lactamase" evidence="2">
    <location>
        <begin position="61"/>
        <end position="280"/>
    </location>
</feature>
<dbReference type="Proteomes" id="UP000199290">
    <property type="component" value="Unassembled WGS sequence"/>
</dbReference>
<dbReference type="InterPro" id="IPR050114">
    <property type="entry name" value="UPF0173_UPF0282_UlaG_hydrolase"/>
</dbReference>